<organism evidence="1 2">
    <name type="scientific">Pristionchus fissidentatus</name>
    <dbReference type="NCBI Taxonomy" id="1538716"/>
    <lineage>
        <taxon>Eukaryota</taxon>
        <taxon>Metazoa</taxon>
        <taxon>Ecdysozoa</taxon>
        <taxon>Nematoda</taxon>
        <taxon>Chromadorea</taxon>
        <taxon>Rhabditida</taxon>
        <taxon>Rhabditina</taxon>
        <taxon>Diplogasteromorpha</taxon>
        <taxon>Diplogasteroidea</taxon>
        <taxon>Neodiplogasteridae</taxon>
        <taxon>Pristionchus</taxon>
    </lineage>
</organism>
<keyword evidence="2" id="KW-1185">Reference proteome</keyword>
<sequence length="122" mass="13909">ELCYSVEITQFKIKSSFLFGMLDFDWSSVIPKMFERKLTSLSICNYACPSYLPKSSMTALIKSLTSIIDKEISFASSMERISSDEKRSQTVKDYRIEETNGIPNCSISAFLITHKNRDPSKL</sequence>
<dbReference type="Proteomes" id="UP001432322">
    <property type="component" value="Unassembled WGS sequence"/>
</dbReference>
<proteinExistence type="predicted"/>
<gene>
    <name evidence="1" type="ORF">PFISCL1PPCAC_16367</name>
</gene>
<protein>
    <submittedName>
        <fullName evidence="1">Uncharacterized protein</fullName>
    </submittedName>
</protein>
<feature type="non-terminal residue" evidence="1">
    <location>
        <position position="1"/>
    </location>
</feature>
<evidence type="ECO:0000313" key="1">
    <source>
        <dbReference type="EMBL" id="GMT25070.1"/>
    </source>
</evidence>
<evidence type="ECO:0000313" key="2">
    <source>
        <dbReference type="Proteomes" id="UP001432322"/>
    </source>
</evidence>
<accession>A0AAV5VZS2</accession>
<dbReference type="EMBL" id="BTSY01000004">
    <property type="protein sequence ID" value="GMT25070.1"/>
    <property type="molecule type" value="Genomic_DNA"/>
</dbReference>
<name>A0AAV5VZS2_9BILA</name>
<comment type="caution">
    <text evidence="1">The sequence shown here is derived from an EMBL/GenBank/DDBJ whole genome shotgun (WGS) entry which is preliminary data.</text>
</comment>
<feature type="non-terminal residue" evidence="1">
    <location>
        <position position="122"/>
    </location>
</feature>
<dbReference type="AlphaFoldDB" id="A0AAV5VZS2"/>
<reference evidence="1" key="1">
    <citation type="submission" date="2023-10" db="EMBL/GenBank/DDBJ databases">
        <title>Genome assembly of Pristionchus species.</title>
        <authorList>
            <person name="Yoshida K."/>
            <person name="Sommer R.J."/>
        </authorList>
    </citation>
    <scope>NUCLEOTIDE SEQUENCE</scope>
    <source>
        <strain evidence="1">RS5133</strain>
    </source>
</reference>